<gene>
    <name evidence="1" type="ORF">AB8O55_08925</name>
</gene>
<comment type="caution">
    <text evidence="1">The sequence shown here is derived from an EMBL/GenBank/DDBJ whole genome shotgun (WGS) entry which is preliminary data.</text>
</comment>
<dbReference type="EMBL" id="JBGEHV010000012">
    <property type="protein sequence ID" value="MEY8039519.1"/>
    <property type="molecule type" value="Genomic_DNA"/>
</dbReference>
<name>A0ABV4CJE1_9PSEU</name>
<sequence>MSEDLRRLLLTMQAAVIGLGAMAQNLECGYRPTAAQLTEQARTAELLAARLREAAGTGAPLVIDSNPVRP</sequence>
<evidence type="ECO:0000313" key="1">
    <source>
        <dbReference type="EMBL" id="MEY8039519.1"/>
    </source>
</evidence>
<proteinExistence type="predicted"/>
<dbReference type="Proteomes" id="UP001564626">
    <property type="component" value="Unassembled WGS sequence"/>
</dbReference>
<accession>A0ABV4CJE1</accession>
<evidence type="ECO:0000313" key="2">
    <source>
        <dbReference type="Proteomes" id="UP001564626"/>
    </source>
</evidence>
<keyword evidence="2" id="KW-1185">Reference proteome</keyword>
<protein>
    <submittedName>
        <fullName evidence="1">Uncharacterized protein</fullName>
    </submittedName>
</protein>
<organism evidence="1 2">
    <name type="scientific">Saccharopolyspora cebuensis</name>
    <dbReference type="NCBI Taxonomy" id="418759"/>
    <lineage>
        <taxon>Bacteria</taxon>
        <taxon>Bacillati</taxon>
        <taxon>Actinomycetota</taxon>
        <taxon>Actinomycetes</taxon>
        <taxon>Pseudonocardiales</taxon>
        <taxon>Pseudonocardiaceae</taxon>
        <taxon>Saccharopolyspora</taxon>
    </lineage>
</organism>
<reference evidence="1 2" key="1">
    <citation type="submission" date="2024-08" db="EMBL/GenBank/DDBJ databases">
        <title>Genome mining of Saccharopolyspora cebuensis PGLac3 from Nigerian medicinal plant.</title>
        <authorList>
            <person name="Ezeobiora C.E."/>
            <person name="Igbokwe N.H."/>
            <person name="Amin D.H."/>
            <person name="Mendie U.E."/>
        </authorList>
    </citation>
    <scope>NUCLEOTIDE SEQUENCE [LARGE SCALE GENOMIC DNA]</scope>
    <source>
        <strain evidence="1 2">PGLac3</strain>
    </source>
</reference>
<dbReference type="RefSeq" id="WP_345359666.1">
    <property type="nucleotide sequence ID" value="NZ_BAABII010000004.1"/>
</dbReference>